<evidence type="ECO:0000256" key="9">
    <source>
        <dbReference type="SAM" id="Phobius"/>
    </source>
</evidence>
<evidence type="ECO:0000313" key="11">
    <source>
        <dbReference type="Proteomes" id="UP000011713"/>
    </source>
</evidence>
<evidence type="ECO:0000256" key="1">
    <source>
        <dbReference type="ARBA" id="ARBA00004141"/>
    </source>
</evidence>
<dbReference type="GO" id="GO:0006865">
    <property type="term" value="P:amino acid transport"/>
    <property type="evidence" value="ECO:0007669"/>
    <property type="project" value="UniProtKB-KW"/>
</dbReference>
<dbReference type="PANTHER" id="PTHR20772">
    <property type="entry name" value="PROTEIN FMP42"/>
    <property type="match status" value="1"/>
</dbReference>
<comment type="subcellular location">
    <subcellularLocation>
        <location evidence="1">Membrane</location>
        <topology evidence="1">Multi-pass membrane protein</topology>
    </subcellularLocation>
</comment>
<feature type="region of interest" description="Disordered" evidence="8">
    <location>
        <begin position="290"/>
        <end position="316"/>
    </location>
</feature>
<dbReference type="InterPro" id="IPR052599">
    <property type="entry name" value="SLC43A_AATransporter"/>
</dbReference>
<organism evidence="10 11">
    <name type="scientific">Hyaloperonospora arabidopsidis (strain Emoy2)</name>
    <name type="common">Downy mildew agent</name>
    <name type="synonym">Peronospora arabidopsidis</name>
    <dbReference type="NCBI Taxonomy" id="559515"/>
    <lineage>
        <taxon>Eukaryota</taxon>
        <taxon>Sar</taxon>
        <taxon>Stramenopiles</taxon>
        <taxon>Oomycota</taxon>
        <taxon>Peronosporomycetes</taxon>
        <taxon>Peronosporales</taxon>
        <taxon>Peronosporaceae</taxon>
        <taxon>Hyaloperonospora</taxon>
    </lineage>
</organism>
<feature type="transmembrane region" description="Helical" evidence="9">
    <location>
        <begin position="195"/>
        <end position="217"/>
    </location>
</feature>
<dbReference type="GO" id="GO:0016020">
    <property type="term" value="C:membrane"/>
    <property type="evidence" value="ECO:0007669"/>
    <property type="project" value="UniProtKB-SubCell"/>
</dbReference>
<reference evidence="10" key="2">
    <citation type="submission" date="2015-06" db="UniProtKB">
        <authorList>
            <consortium name="EnsemblProtists"/>
        </authorList>
    </citation>
    <scope>IDENTIFICATION</scope>
    <source>
        <strain evidence="10">Emoy2</strain>
    </source>
</reference>
<dbReference type="GO" id="GO:0022857">
    <property type="term" value="F:transmembrane transporter activity"/>
    <property type="evidence" value="ECO:0007669"/>
    <property type="project" value="InterPro"/>
</dbReference>
<protein>
    <recommendedName>
        <fullName evidence="12">Major facilitator superfamily (MFS) profile domain-containing protein</fullName>
    </recommendedName>
</protein>
<sequence length="316" mass="35248">MLQLFNVQGLVCSTLSSLFNCSGFVYVLLGLHGMTRKNFFCGYGILASVCAFVGYLLFPTNNINRPSEFLAIPLLHFELSRNNAPAFLVDGLQEMLKRQDLWLLAVLFGWVSLIFAFTGGTLPSLLSKLAGDDISAASLYTNVIYPIVVNSTFCYSPIVGYVIDHYGFKMVFVACVVLVQLLIALLLVPSLQVQLITFFVFAMAQSCLYSLQFAYIIMCFPAELYGTLQAFLATVSFSFGLLIYLINPWTQRYLDGDYTVVFVLLGLPTFGFYAFLQVVRGCEHREVSQQSRTESVGEAPLSEEKTRLSQENQTVL</sequence>
<comment type="similarity">
    <text evidence="2">Belongs to the SLC43A transporter (TC 2.A.1.44) family.</text>
</comment>
<evidence type="ECO:0000256" key="6">
    <source>
        <dbReference type="ARBA" id="ARBA00022989"/>
    </source>
</evidence>
<evidence type="ECO:0008006" key="12">
    <source>
        <dbReference type="Google" id="ProtNLM"/>
    </source>
</evidence>
<dbReference type="HOGENOM" id="CLU_881247_0_0_1"/>
<evidence type="ECO:0000256" key="7">
    <source>
        <dbReference type="ARBA" id="ARBA00023136"/>
    </source>
</evidence>
<dbReference type="InterPro" id="IPR036259">
    <property type="entry name" value="MFS_trans_sf"/>
</dbReference>
<evidence type="ECO:0000256" key="4">
    <source>
        <dbReference type="ARBA" id="ARBA00022692"/>
    </source>
</evidence>
<dbReference type="EMBL" id="JH598116">
    <property type="status" value="NOT_ANNOTATED_CDS"/>
    <property type="molecule type" value="Genomic_DNA"/>
</dbReference>
<keyword evidence="5" id="KW-0029">Amino-acid transport</keyword>
<dbReference type="InParanoid" id="M4BBY6"/>
<feature type="transmembrane region" description="Helical" evidence="9">
    <location>
        <begin position="224"/>
        <end position="246"/>
    </location>
</feature>
<evidence type="ECO:0000256" key="8">
    <source>
        <dbReference type="SAM" id="MobiDB-lite"/>
    </source>
</evidence>
<keyword evidence="4 9" id="KW-0812">Transmembrane</keyword>
<feature type="transmembrane region" description="Helical" evidence="9">
    <location>
        <begin position="170"/>
        <end position="189"/>
    </location>
</feature>
<evidence type="ECO:0000256" key="3">
    <source>
        <dbReference type="ARBA" id="ARBA00022448"/>
    </source>
</evidence>
<dbReference type="PANTHER" id="PTHR20772:SF2">
    <property type="entry name" value="PROTEIN FMP42"/>
    <property type="match status" value="1"/>
</dbReference>
<keyword evidence="6 9" id="KW-1133">Transmembrane helix</keyword>
<feature type="transmembrane region" description="Helical" evidence="9">
    <location>
        <begin position="143"/>
        <end position="163"/>
    </location>
</feature>
<dbReference type="Pfam" id="PF07690">
    <property type="entry name" value="MFS_1"/>
    <property type="match status" value="1"/>
</dbReference>
<dbReference type="SUPFAM" id="SSF103473">
    <property type="entry name" value="MFS general substrate transporter"/>
    <property type="match status" value="1"/>
</dbReference>
<feature type="transmembrane region" description="Helical" evidence="9">
    <location>
        <begin position="258"/>
        <end position="276"/>
    </location>
</feature>
<feature type="transmembrane region" description="Helical" evidence="9">
    <location>
        <begin position="6"/>
        <end position="28"/>
    </location>
</feature>
<accession>M4BBY6</accession>
<evidence type="ECO:0000256" key="5">
    <source>
        <dbReference type="ARBA" id="ARBA00022970"/>
    </source>
</evidence>
<evidence type="ECO:0000313" key="10">
    <source>
        <dbReference type="EnsemblProtists" id="HpaP803801"/>
    </source>
</evidence>
<dbReference type="eggNOG" id="ENOG502RB8C">
    <property type="taxonomic scope" value="Eukaryota"/>
</dbReference>
<dbReference type="EnsemblProtists" id="HpaT803801">
    <property type="protein sequence ID" value="HpaP803801"/>
    <property type="gene ID" value="HpaG803801"/>
</dbReference>
<dbReference type="Gene3D" id="1.20.1250.20">
    <property type="entry name" value="MFS general substrate transporter like domains"/>
    <property type="match status" value="1"/>
</dbReference>
<dbReference type="Proteomes" id="UP000011713">
    <property type="component" value="Unassembled WGS sequence"/>
</dbReference>
<dbReference type="AlphaFoldDB" id="M4BBY6"/>
<feature type="transmembrane region" description="Helical" evidence="9">
    <location>
        <begin position="101"/>
        <end position="123"/>
    </location>
</feature>
<name>M4BBY6_HYAAE</name>
<keyword evidence="7 9" id="KW-0472">Membrane</keyword>
<evidence type="ECO:0000256" key="2">
    <source>
        <dbReference type="ARBA" id="ARBA00006595"/>
    </source>
</evidence>
<feature type="transmembrane region" description="Helical" evidence="9">
    <location>
        <begin position="40"/>
        <end position="58"/>
    </location>
</feature>
<reference evidence="11" key="1">
    <citation type="journal article" date="2010" name="Science">
        <title>Signatures of adaptation to obligate biotrophy in the Hyaloperonospora arabidopsidis genome.</title>
        <authorList>
            <person name="Baxter L."/>
            <person name="Tripathy S."/>
            <person name="Ishaque N."/>
            <person name="Boot N."/>
            <person name="Cabral A."/>
            <person name="Kemen E."/>
            <person name="Thines M."/>
            <person name="Ah-Fong A."/>
            <person name="Anderson R."/>
            <person name="Badejoko W."/>
            <person name="Bittner-Eddy P."/>
            <person name="Boore J.L."/>
            <person name="Chibucos M.C."/>
            <person name="Coates M."/>
            <person name="Dehal P."/>
            <person name="Delehaunty K."/>
            <person name="Dong S."/>
            <person name="Downton P."/>
            <person name="Dumas B."/>
            <person name="Fabro G."/>
            <person name="Fronick C."/>
            <person name="Fuerstenberg S.I."/>
            <person name="Fulton L."/>
            <person name="Gaulin E."/>
            <person name="Govers F."/>
            <person name="Hughes L."/>
            <person name="Humphray S."/>
            <person name="Jiang R.H."/>
            <person name="Judelson H."/>
            <person name="Kamoun S."/>
            <person name="Kyung K."/>
            <person name="Meijer H."/>
            <person name="Minx P."/>
            <person name="Morris P."/>
            <person name="Nelson J."/>
            <person name="Phuntumart V."/>
            <person name="Qutob D."/>
            <person name="Rehmany A."/>
            <person name="Rougon-Cardoso A."/>
            <person name="Ryden P."/>
            <person name="Torto-Alalibo T."/>
            <person name="Studholme D."/>
            <person name="Wang Y."/>
            <person name="Win J."/>
            <person name="Wood J."/>
            <person name="Clifton S.W."/>
            <person name="Rogers J."/>
            <person name="Van den Ackerveken G."/>
            <person name="Jones J.D."/>
            <person name="McDowell J.M."/>
            <person name="Beynon J."/>
            <person name="Tyler B.M."/>
        </authorList>
    </citation>
    <scope>NUCLEOTIDE SEQUENCE [LARGE SCALE GENOMIC DNA]</scope>
    <source>
        <strain evidence="11">Emoy2</strain>
    </source>
</reference>
<dbReference type="VEuPathDB" id="FungiDB:HpaG803801"/>
<keyword evidence="11" id="KW-1185">Reference proteome</keyword>
<proteinExistence type="inferred from homology"/>
<dbReference type="OMA" id="RASTTEX"/>
<dbReference type="InterPro" id="IPR011701">
    <property type="entry name" value="MFS"/>
</dbReference>
<keyword evidence="3" id="KW-0813">Transport</keyword>